<dbReference type="InterPro" id="IPR004563">
    <property type="entry name" value="Apolipo_AcylTrfase"/>
</dbReference>
<feature type="transmembrane region" description="Helical" evidence="8">
    <location>
        <begin position="165"/>
        <end position="186"/>
    </location>
</feature>
<dbReference type="GO" id="GO:0005886">
    <property type="term" value="C:plasma membrane"/>
    <property type="evidence" value="ECO:0007669"/>
    <property type="project" value="UniProtKB-SubCell"/>
</dbReference>
<keyword evidence="4 8" id="KW-0812">Transmembrane</keyword>
<dbReference type="InterPro" id="IPR045378">
    <property type="entry name" value="LNT_N"/>
</dbReference>
<comment type="pathway">
    <text evidence="8">Protein modification; lipoprotein biosynthesis (N-acyl transfer).</text>
</comment>
<evidence type="ECO:0000259" key="9">
    <source>
        <dbReference type="PROSITE" id="PS50263"/>
    </source>
</evidence>
<dbReference type="AlphaFoldDB" id="A0A4Q7EJ87"/>
<keyword evidence="6 8" id="KW-0472">Membrane</keyword>
<feature type="transmembrane region" description="Helical" evidence="8">
    <location>
        <begin position="206"/>
        <end position="226"/>
    </location>
</feature>
<reference evidence="10 11" key="1">
    <citation type="submission" date="2018-11" db="EMBL/GenBank/DDBJ databases">
        <title>Whole genome sequencing of an environmental sample.</title>
        <authorList>
            <person name="Sarangi A.N."/>
            <person name="Singh D."/>
            <person name="Tripathy S."/>
        </authorList>
    </citation>
    <scope>NUCLEOTIDE SEQUENCE [LARGE SCALE GENOMIC DNA]</scope>
    <source>
        <strain evidence="10 11">Lakshadweep</strain>
    </source>
</reference>
<feature type="transmembrane region" description="Helical" evidence="8">
    <location>
        <begin position="238"/>
        <end position="262"/>
    </location>
</feature>
<evidence type="ECO:0000256" key="8">
    <source>
        <dbReference type="HAMAP-Rule" id="MF_01148"/>
    </source>
</evidence>
<evidence type="ECO:0000256" key="5">
    <source>
        <dbReference type="ARBA" id="ARBA00022989"/>
    </source>
</evidence>
<sequence>MGLFPPGRKHRPSLVTQSEGPNRVKLAQSGRAVTVATARWRSPWLWVAIGGLLMGLTPAPVNLWPLAWVALAPLWRAVLQPGRTSLWRAFGLGCLWSAIYHGIVLSWMTHLHPLTWMGVPWLASVGIALFAWAFITGLGTVTFGLWAVLLRWLSDRARLSWPARIGVGTAFWCLLETLLSWGPLAWPFLSFTQSPGNLWILQLGRWVGPVGITAAIVAVNGCWAAMSWGRGTVTNRRTASRGAAIAGFLLLVTLHGVGSGLYHQPLGDRPDVALKIGLIQGNIPTREKLTPAGTRQAIAAYTDGYRELVAQGADAVLTPEGAIPDFWTRELQRRSPLLSAVRELGIPLWLGTFRPVGPIANREMTQSLVNLDAQGTVTSQYSKVKLVPLGEYIPFERTLGRLISRLSPVSSSLLPGSTDQIFATAFGSAAIGICYESPYSELFRRQVANGAEWIMTASNHDPYPPRMMMQHHAHDVMRAVESDRWAVRVTNTGISGVVTPHGDTVWLSEPNQYVTHLTQIYRRQALTPYVRWGNWVTWSLGAIAIVLCLPNLRKTP</sequence>
<dbReference type="InterPro" id="IPR036526">
    <property type="entry name" value="C-N_Hydrolase_sf"/>
</dbReference>
<keyword evidence="7 8" id="KW-0012">Acyltransferase</keyword>
<keyword evidence="3 8" id="KW-0808">Transferase</keyword>
<comment type="catalytic activity">
    <reaction evidence="8">
        <text>N-terminal S-1,2-diacyl-sn-glyceryl-L-cysteinyl-[lipoprotein] + a glycerophospholipid = N-acyl-S-1,2-diacyl-sn-glyceryl-L-cysteinyl-[lipoprotein] + a 2-acyl-sn-glycero-3-phospholipid + H(+)</text>
        <dbReference type="Rhea" id="RHEA:48228"/>
        <dbReference type="Rhea" id="RHEA-COMP:14681"/>
        <dbReference type="Rhea" id="RHEA-COMP:14684"/>
        <dbReference type="ChEBI" id="CHEBI:15378"/>
        <dbReference type="ChEBI" id="CHEBI:136912"/>
        <dbReference type="ChEBI" id="CHEBI:140656"/>
        <dbReference type="ChEBI" id="CHEBI:140657"/>
        <dbReference type="ChEBI" id="CHEBI:140660"/>
        <dbReference type="EC" id="2.3.1.269"/>
    </reaction>
</comment>
<dbReference type="InterPro" id="IPR003010">
    <property type="entry name" value="C-N_Hydrolase"/>
</dbReference>
<feature type="transmembrane region" description="Helical" evidence="8">
    <location>
        <begin position="86"/>
        <end position="109"/>
    </location>
</feature>
<dbReference type="RefSeq" id="WP_084606898.1">
    <property type="nucleotide sequence ID" value="NZ_QVFV01000001.1"/>
</dbReference>
<comment type="similarity">
    <text evidence="8">Belongs to the CN hydrolase family. Apolipoprotein N-acyltransferase subfamily.</text>
</comment>
<name>A0A4Q7EJ87_9CYAN</name>
<keyword evidence="5 8" id="KW-1133">Transmembrane helix</keyword>
<evidence type="ECO:0000256" key="7">
    <source>
        <dbReference type="ARBA" id="ARBA00023315"/>
    </source>
</evidence>
<accession>A0A4Q7EJ87</accession>
<dbReference type="UniPathway" id="UPA00666"/>
<evidence type="ECO:0000256" key="4">
    <source>
        <dbReference type="ARBA" id="ARBA00022692"/>
    </source>
</evidence>
<evidence type="ECO:0000256" key="1">
    <source>
        <dbReference type="ARBA" id="ARBA00004651"/>
    </source>
</evidence>
<feature type="transmembrane region" description="Helical" evidence="8">
    <location>
        <begin position="44"/>
        <end position="74"/>
    </location>
</feature>
<proteinExistence type="inferred from homology"/>
<dbReference type="Pfam" id="PF20154">
    <property type="entry name" value="LNT_N"/>
    <property type="match status" value="1"/>
</dbReference>
<dbReference type="GO" id="GO:0016410">
    <property type="term" value="F:N-acyltransferase activity"/>
    <property type="evidence" value="ECO:0007669"/>
    <property type="project" value="UniProtKB-UniRule"/>
</dbReference>
<dbReference type="PANTHER" id="PTHR38686:SF1">
    <property type="entry name" value="APOLIPOPROTEIN N-ACYLTRANSFERASE"/>
    <property type="match status" value="1"/>
</dbReference>
<dbReference type="Proteomes" id="UP000292459">
    <property type="component" value="Unassembled WGS sequence"/>
</dbReference>
<keyword evidence="2 8" id="KW-1003">Cell membrane</keyword>
<organism evidence="10 11">
    <name type="scientific">Leptolyngbya iicbica LK</name>
    <dbReference type="NCBI Taxonomy" id="2294035"/>
    <lineage>
        <taxon>Bacteria</taxon>
        <taxon>Bacillati</taxon>
        <taxon>Cyanobacteriota</taxon>
        <taxon>Cyanophyceae</taxon>
        <taxon>Leptolyngbyales</taxon>
        <taxon>Leptolyngbyaceae</taxon>
        <taxon>Leptolyngbya group</taxon>
        <taxon>Leptolyngbya</taxon>
        <taxon>Leptolyngbya iicbica</taxon>
    </lineage>
</organism>
<dbReference type="PROSITE" id="PS50263">
    <property type="entry name" value="CN_HYDROLASE"/>
    <property type="match status" value="1"/>
</dbReference>
<dbReference type="Gene3D" id="3.60.110.10">
    <property type="entry name" value="Carbon-nitrogen hydrolase"/>
    <property type="match status" value="1"/>
</dbReference>
<comment type="subcellular location">
    <subcellularLocation>
        <location evidence="1 8">Cell membrane</location>
        <topology evidence="1 8">Multi-pass membrane protein</topology>
    </subcellularLocation>
</comment>
<dbReference type="NCBIfam" id="TIGR00546">
    <property type="entry name" value="lnt"/>
    <property type="match status" value="1"/>
</dbReference>
<keyword evidence="11" id="KW-1185">Reference proteome</keyword>
<dbReference type="PANTHER" id="PTHR38686">
    <property type="entry name" value="APOLIPOPROTEIN N-ACYLTRANSFERASE"/>
    <property type="match status" value="1"/>
</dbReference>
<keyword evidence="10" id="KW-0449">Lipoprotein</keyword>
<protein>
    <recommendedName>
        <fullName evidence="8">Apolipoprotein N-acyltransferase</fullName>
        <shortName evidence="8">ALP N-acyltransferase</shortName>
        <ecNumber evidence="8">2.3.1.269</ecNumber>
    </recommendedName>
</protein>
<comment type="function">
    <text evidence="8">Catalyzes the phospholipid dependent N-acylation of the N-terminal cysteine of apolipoprotein, the last step in lipoprotein maturation.</text>
</comment>
<dbReference type="CDD" id="cd07571">
    <property type="entry name" value="ALP_N-acyl_transferase"/>
    <property type="match status" value="1"/>
</dbReference>
<feature type="transmembrane region" description="Helical" evidence="8">
    <location>
        <begin position="121"/>
        <end position="153"/>
    </location>
</feature>
<evidence type="ECO:0000256" key="6">
    <source>
        <dbReference type="ARBA" id="ARBA00023136"/>
    </source>
</evidence>
<evidence type="ECO:0000313" key="10">
    <source>
        <dbReference type="EMBL" id="RZM81859.1"/>
    </source>
</evidence>
<evidence type="ECO:0000256" key="3">
    <source>
        <dbReference type="ARBA" id="ARBA00022679"/>
    </source>
</evidence>
<evidence type="ECO:0000256" key="2">
    <source>
        <dbReference type="ARBA" id="ARBA00022475"/>
    </source>
</evidence>
<gene>
    <name evidence="8" type="primary">lnt</name>
    <name evidence="10" type="ORF">DYY88_00865</name>
</gene>
<dbReference type="Pfam" id="PF00795">
    <property type="entry name" value="CN_hydrolase"/>
    <property type="match status" value="1"/>
</dbReference>
<dbReference type="GO" id="GO:0042158">
    <property type="term" value="P:lipoprotein biosynthetic process"/>
    <property type="evidence" value="ECO:0007669"/>
    <property type="project" value="UniProtKB-UniRule"/>
</dbReference>
<dbReference type="SUPFAM" id="SSF56317">
    <property type="entry name" value="Carbon-nitrogen hydrolase"/>
    <property type="match status" value="1"/>
</dbReference>
<evidence type="ECO:0000313" key="11">
    <source>
        <dbReference type="Proteomes" id="UP000292459"/>
    </source>
</evidence>
<feature type="domain" description="CN hydrolase" evidence="9">
    <location>
        <begin position="279"/>
        <end position="522"/>
    </location>
</feature>
<dbReference type="HAMAP" id="MF_01148">
    <property type="entry name" value="Lnt"/>
    <property type="match status" value="1"/>
</dbReference>
<dbReference type="EMBL" id="QVFV01000001">
    <property type="protein sequence ID" value="RZM81859.1"/>
    <property type="molecule type" value="Genomic_DNA"/>
</dbReference>
<comment type="caution">
    <text evidence="10">The sequence shown here is derived from an EMBL/GenBank/DDBJ whole genome shotgun (WGS) entry which is preliminary data.</text>
</comment>
<dbReference type="EC" id="2.3.1.269" evidence="8"/>